<feature type="binding site" evidence="2">
    <location>
        <begin position="9"/>
        <end position="16"/>
    </location>
    <ligand>
        <name>ATP</name>
        <dbReference type="ChEBI" id="CHEBI:30616"/>
    </ligand>
</feature>
<gene>
    <name evidence="3" type="ORF">Asera_64340</name>
</gene>
<dbReference type="GO" id="GO:0016740">
    <property type="term" value="F:transferase activity"/>
    <property type="evidence" value="ECO:0007669"/>
    <property type="project" value="InterPro"/>
</dbReference>
<dbReference type="PIRSF" id="PIRSF007531">
    <property type="entry name" value="CPT"/>
    <property type="match status" value="1"/>
</dbReference>
<evidence type="ECO:0000313" key="4">
    <source>
        <dbReference type="Proteomes" id="UP000680750"/>
    </source>
</evidence>
<protein>
    <submittedName>
        <fullName evidence="3">Uncharacterized protein</fullName>
    </submittedName>
</protein>
<evidence type="ECO:0000256" key="2">
    <source>
        <dbReference type="PIRSR" id="PIRSR007531-2"/>
    </source>
</evidence>
<dbReference type="InterPro" id="IPR012853">
    <property type="entry name" value="CPT"/>
</dbReference>
<evidence type="ECO:0000256" key="1">
    <source>
        <dbReference type="PIRSR" id="PIRSR007531-1"/>
    </source>
</evidence>
<dbReference type="AlphaFoldDB" id="A0A810LDM6"/>
<dbReference type="KEGG" id="aser:Asera_64340"/>
<evidence type="ECO:0000313" key="3">
    <source>
        <dbReference type="EMBL" id="BCJ32326.1"/>
    </source>
</evidence>
<dbReference type="SUPFAM" id="SSF52540">
    <property type="entry name" value="P-loop containing nucleoside triphosphate hydrolases"/>
    <property type="match status" value="1"/>
</dbReference>
<dbReference type="Pfam" id="PF07931">
    <property type="entry name" value="CPT"/>
    <property type="match status" value="1"/>
</dbReference>
<dbReference type="EMBL" id="AP023354">
    <property type="protein sequence ID" value="BCJ32326.1"/>
    <property type="molecule type" value="Genomic_DNA"/>
</dbReference>
<organism evidence="3 4">
    <name type="scientific">Actinocatenispora sera</name>
    <dbReference type="NCBI Taxonomy" id="390989"/>
    <lineage>
        <taxon>Bacteria</taxon>
        <taxon>Bacillati</taxon>
        <taxon>Actinomycetota</taxon>
        <taxon>Actinomycetes</taxon>
        <taxon>Micromonosporales</taxon>
        <taxon>Micromonosporaceae</taxon>
        <taxon>Actinocatenispora</taxon>
    </lineage>
</organism>
<reference evidence="3" key="1">
    <citation type="submission" date="2020-08" db="EMBL/GenBank/DDBJ databases">
        <title>Whole genome shotgun sequence of Actinocatenispora sera NBRC 101916.</title>
        <authorList>
            <person name="Komaki H."/>
            <person name="Tamura T."/>
        </authorList>
    </citation>
    <scope>NUCLEOTIDE SEQUENCE</scope>
    <source>
        <strain evidence="3">NBRC 101916</strain>
    </source>
</reference>
<dbReference type="Gene3D" id="3.40.50.300">
    <property type="entry name" value="P-loop containing nucleotide triphosphate hydrolases"/>
    <property type="match status" value="1"/>
</dbReference>
<feature type="active site" evidence="1">
    <location>
        <position position="36"/>
    </location>
</feature>
<dbReference type="OrthoDB" id="3819922at2"/>
<dbReference type="InterPro" id="IPR027417">
    <property type="entry name" value="P-loop_NTPase"/>
</dbReference>
<proteinExistence type="predicted"/>
<dbReference type="Proteomes" id="UP000680750">
    <property type="component" value="Chromosome"/>
</dbReference>
<name>A0A810LDM6_9ACTN</name>
<keyword evidence="4" id="KW-1185">Reference proteome</keyword>
<dbReference type="GO" id="GO:0005524">
    <property type="term" value="F:ATP binding"/>
    <property type="evidence" value="ECO:0007669"/>
    <property type="project" value="InterPro"/>
</dbReference>
<sequence length="175" mass="18911">MPLVIVLTGPSCSGKTSLARALQTVLPEPALHLEADRAFPTLPGDHPHWSHPQHHQTLTLTLHRSIVTWAKAGFNLIIDGALPYGHPELRAGCLRILEPFAPRLVGVTCATQTLTAREQARHVAQPGWAAHQAHDVNDGLTLDTTVDTSTADPAQCARSVLDQLLKQGSDARRRG</sequence>
<accession>A0A810LDM6</accession>